<dbReference type="RefSeq" id="WP_163573266.1">
    <property type="nucleotide sequence ID" value="NZ_BAAANY010000020.1"/>
</dbReference>
<evidence type="ECO:0000313" key="1">
    <source>
        <dbReference type="EMBL" id="GAA1694535.1"/>
    </source>
</evidence>
<protein>
    <submittedName>
        <fullName evidence="1">Uncharacterized protein</fullName>
    </submittedName>
</protein>
<dbReference type="EMBL" id="BAAANY010000020">
    <property type="protein sequence ID" value="GAA1694535.1"/>
    <property type="molecule type" value="Genomic_DNA"/>
</dbReference>
<keyword evidence="2" id="KW-1185">Reference proteome</keyword>
<dbReference type="InterPro" id="IPR046274">
    <property type="entry name" value="DUF6307"/>
</dbReference>
<accession>A0ABN2HWN9</accession>
<dbReference type="Pfam" id="PF19826">
    <property type="entry name" value="DUF6307"/>
    <property type="match status" value="1"/>
</dbReference>
<proteinExistence type="predicted"/>
<reference evidence="1 2" key="1">
    <citation type="journal article" date="2019" name="Int. J. Syst. Evol. Microbiol.">
        <title>The Global Catalogue of Microorganisms (GCM) 10K type strain sequencing project: providing services to taxonomists for standard genome sequencing and annotation.</title>
        <authorList>
            <consortium name="The Broad Institute Genomics Platform"/>
            <consortium name="The Broad Institute Genome Sequencing Center for Infectious Disease"/>
            <person name="Wu L."/>
            <person name="Ma J."/>
        </authorList>
    </citation>
    <scope>NUCLEOTIDE SEQUENCE [LARGE SCALE GENOMIC DNA]</scope>
    <source>
        <strain evidence="1 2">JCM 14718</strain>
    </source>
</reference>
<name>A0ABN2HWN9_9ACTN</name>
<dbReference type="Proteomes" id="UP001500618">
    <property type="component" value="Unassembled WGS sequence"/>
</dbReference>
<evidence type="ECO:0000313" key="2">
    <source>
        <dbReference type="Proteomes" id="UP001500618"/>
    </source>
</evidence>
<comment type="caution">
    <text evidence="1">The sequence shown here is derived from an EMBL/GenBank/DDBJ whole genome shotgun (WGS) entry which is preliminary data.</text>
</comment>
<gene>
    <name evidence="1" type="ORF">GCM10009765_49750</name>
</gene>
<sequence>MSRSYSERRDLVEGVLSAQKVSPGKGKSLTDVAVKVLEALDSIREDIR</sequence>
<organism evidence="1 2">
    <name type="scientific">Fodinicola feengrottensis</name>
    <dbReference type="NCBI Taxonomy" id="435914"/>
    <lineage>
        <taxon>Bacteria</taxon>
        <taxon>Bacillati</taxon>
        <taxon>Actinomycetota</taxon>
        <taxon>Actinomycetes</taxon>
        <taxon>Mycobacteriales</taxon>
        <taxon>Fodinicola</taxon>
    </lineage>
</organism>